<dbReference type="InterPro" id="IPR011050">
    <property type="entry name" value="Pectin_lyase_fold/virulence"/>
</dbReference>
<dbReference type="InterPro" id="IPR012334">
    <property type="entry name" value="Pectin_lyas_fold"/>
</dbReference>
<protein>
    <recommendedName>
        <fullName evidence="2">DUF4114 domain-containing protein</fullName>
    </recommendedName>
</protein>
<organism evidence="3 4">
    <name type="scientific">Calothrix parasitica NIES-267</name>
    <dbReference type="NCBI Taxonomy" id="1973488"/>
    <lineage>
        <taxon>Bacteria</taxon>
        <taxon>Bacillati</taxon>
        <taxon>Cyanobacteriota</taxon>
        <taxon>Cyanophyceae</taxon>
        <taxon>Nostocales</taxon>
        <taxon>Calotrichaceae</taxon>
        <taxon>Calothrix</taxon>
    </lineage>
</organism>
<dbReference type="PANTHER" id="PTHR11319:SF35">
    <property type="entry name" value="OUTER MEMBRANE PROTEIN PMPC-RELATED"/>
    <property type="match status" value="1"/>
</dbReference>
<reference evidence="3 4" key="1">
    <citation type="submission" date="2017-06" db="EMBL/GenBank/DDBJ databases">
        <title>Genome sequencing of cyanobaciteial culture collection at National Institute for Environmental Studies (NIES).</title>
        <authorList>
            <person name="Hirose Y."/>
            <person name="Shimura Y."/>
            <person name="Fujisawa T."/>
            <person name="Nakamura Y."/>
            <person name="Kawachi M."/>
        </authorList>
    </citation>
    <scope>NUCLEOTIDE SEQUENCE [LARGE SCALE GENOMIC DNA]</scope>
    <source>
        <strain evidence="3 4">NIES-267</strain>
    </source>
</reference>
<dbReference type="PANTHER" id="PTHR11319">
    <property type="entry name" value="G PROTEIN-COUPLED RECEPTOR-RELATED"/>
    <property type="match status" value="1"/>
</dbReference>
<evidence type="ECO:0000313" key="4">
    <source>
        <dbReference type="Proteomes" id="UP000218418"/>
    </source>
</evidence>
<dbReference type="AlphaFoldDB" id="A0A1Z4LWE8"/>
<dbReference type="OrthoDB" id="463714at2"/>
<dbReference type="Pfam" id="PF13448">
    <property type="entry name" value="DUF4114"/>
    <property type="match status" value="1"/>
</dbReference>
<keyword evidence="4" id="KW-1185">Reference proteome</keyword>
<feature type="region of interest" description="Disordered" evidence="1">
    <location>
        <begin position="614"/>
        <end position="645"/>
    </location>
</feature>
<sequence length="834" mass="89736">MAIIKVSSTADSGEGTLREAILKANSDDTIRFDSSLANKTIRLKKQLVVDKSLTIDGIDAPNLTISGEKKTRILKVSYDYSDVVLRNLTFANGKAVDKNPDKTLRGGAIELADSNTLVVENSRFINNVGERGGAVFVGYGAKAEIINSVFDGNDGSVANDGFSAGAISTFGGGEGATVVNSNGKRNVGGDALLDIRDSTFTNNKGTYGAVYTLLTNLRVEDSVFKNNVGVSRSGAIFTDGANGTEKRDNLGGTTLIRNVVAEGNVGGGNYGGAFFLSGYSQDKIVIENSKIINNKARRGGGLAVQSYRDEENPVTLIIRDSTIADNTSTSQGGGLWTDVKGGVKIEDSTFSGNRVTNSQKTGEIGGAIVLNYKTQAKSTISNTTFVDNYADRQAGNIWIAGKKQGENLTITNSRFARNRSPQFHGESERTVNFKVADGGGNIVQNKNGADKSISGPKLVEDLQLNVNPVPQSDGNLEPLRYEAEELTLNGYKVEIVKNSSASDHRHISLKGSSENQGSATGTFDGEPGIYQVKIGYFDENDGRSKVKLIVGEESTSFVFDRYLPSNWVKPASKTSRIAIEEVELKSEDSFKIEGVSDKGEFARIDYVEFSPIKADSQSPIPASPSNVDNTISQENQSNKEVGEEESNLHKAAVFEDRFINGNGIINLSNVDFDGDNKVDEKVSVILDEIDSTASYSNSAGFYQVLDLDGTVFDIVTNQQIRPGEQGYEAAAFNQLIAELEFDKNDDNLTAEVDGGIFLAPYLIANGTVEEFINENPHNNKFGSGLNAYFAFGNANPDRIEHLKVSDNSFGFEDLYGGGDKDFSDITFSVNVENA</sequence>
<dbReference type="Proteomes" id="UP000218418">
    <property type="component" value="Chromosome"/>
</dbReference>
<feature type="domain" description="DUF4114" evidence="2">
    <location>
        <begin position="755"/>
        <end position="831"/>
    </location>
</feature>
<dbReference type="InterPro" id="IPR025193">
    <property type="entry name" value="DUF4114"/>
</dbReference>
<proteinExistence type="predicted"/>
<dbReference type="EMBL" id="AP018227">
    <property type="protein sequence ID" value="BAY85585.1"/>
    <property type="molecule type" value="Genomic_DNA"/>
</dbReference>
<evidence type="ECO:0000313" key="3">
    <source>
        <dbReference type="EMBL" id="BAY85585.1"/>
    </source>
</evidence>
<dbReference type="SUPFAM" id="SSF51126">
    <property type="entry name" value="Pectin lyase-like"/>
    <property type="match status" value="1"/>
</dbReference>
<dbReference type="Gene3D" id="2.160.20.10">
    <property type="entry name" value="Single-stranded right-handed beta-helix, Pectin lyase-like"/>
    <property type="match status" value="1"/>
</dbReference>
<feature type="compositionally biased region" description="Polar residues" evidence="1">
    <location>
        <begin position="615"/>
        <end position="639"/>
    </location>
</feature>
<evidence type="ECO:0000259" key="2">
    <source>
        <dbReference type="Pfam" id="PF13448"/>
    </source>
</evidence>
<gene>
    <name evidence="3" type="ORF">NIES267_50850</name>
</gene>
<dbReference type="SMART" id="SM00710">
    <property type="entry name" value="PbH1"/>
    <property type="match status" value="9"/>
</dbReference>
<evidence type="ECO:0000256" key="1">
    <source>
        <dbReference type="SAM" id="MobiDB-lite"/>
    </source>
</evidence>
<name>A0A1Z4LWE8_9CYAN</name>
<dbReference type="InterPro" id="IPR006626">
    <property type="entry name" value="PbH1"/>
</dbReference>
<accession>A0A1Z4LWE8</accession>